<dbReference type="VEuPathDB" id="VectorBase:SSCA001407"/>
<proteinExistence type="predicted"/>
<evidence type="ECO:0000313" key="2">
    <source>
        <dbReference type="EMBL" id="KPM10446.1"/>
    </source>
</evidence>
<dbReference type="AlphaFoldDB" id="A0A132AHG6"/>
<feature type="compositionally biased region" description="Polar residues" evidence="1">
    <location>
        <begin position="45"/>
        <end position="63"/>
    </location>
</feature>
<protein>
    <submittedName>
        <fullName evidence="2">Uncharacterized protein</fullName>
    </submittedName>
</protein>
<feature type="compositionally biased region" description="Polar residues" evidence="1">
    <location>
        <begin position="1"/>
        <end position="34"/>
    </location>
</feature>
<dbReference type="Proteomes" id="UP000616769">
    <property type="component" value="Unassembled WGS sequence"/>
</dbReference>
<evidence type="ECO:0000256" key="1">
    <source>
        <dbReference type="SAM" id="MobiDB-lite"/>
    </source>
</evidence>
<evidence type="ECO:0000313" key="3">
    <source>
        <dbReference type="Proteomes" id="UP000616769"/>
    </source>
</evidence>
<dbReference type="OrthoDB" id="361283at2759"/>
<organism evidence="2 3">
    <name type="scientific">Sarcoptes scabiei</name>
    <name type="common">Itch mite</name>
    <name type="synonym">Acarus scabiei</name>
    <dbReference type="NCBI Taxonomy" id="52283"/>
    <lineage>
        <taxon>Eukaryota</taxon>
        <taxon>Metazoa</taxon>
        <taxon>Ecdysozoa</taxon>
        <taxon>Arthropoda</taxon>
        <taxon>Chelicerata</taxon>
        <taxon>Arachnida</taxon>
        <taxon>Acari</taxon>
        <taxon>Acariformes</taxon>
        <taxon>Sarcoptiformes</taxon>
        <taxon>Astigmata</taxon>
        <taxon>Psoroptidia</taxon>
        <taxon>Sarcoptoidea</taxon>
        <taxon>Sarcoptidae</taxon>
        <taxon>Sarcoptinae</taxon>
        <taxon>Sarcoptes</taxon>
    </lineage>
</organism>
<comment type="caution">
    <text evidence="2">The sequence shown here is derived from an EMBL/GenBank/DDBJ whole genome shotgun (WGS) entry which is preliminary data.</text>
</comment>
<name>A0A132AHG6_SARSC</name>
<accession>A0A132AHG6</accession>
<reference evidence="2 3" key="1">
    <citation type="journal article" date="2015" name="Parasit. Vectors">
        <title>Draft genome of the scabies mite.</title>
        <authorList>
            <person name="Rider S.D.Jr."/>
            <person name="Morgan M.S."/>
            <person name="Arlian L.G."/>
        </authorList>
    </citation>
    <scope>NUCLEOTIDE SEQUENCE [LARGE SCALE GENOMIC DNA]</scope>
    <source>
        <strain evidence="2">Arlian Lab</strain>
    </source>
</reference>
<dbReference type="EMBL" id="JXLN01015173">
    <property type="protein sequence ID" value="KPM10446.1"/>
    <property type="molecule type" value="Genomic_DNA"/>
</dbReference>
<gene>
    <name evidence="2" type="ORF">QR98_0090020</name>
</gene>
<sequence length="63" mass="7244">MLMRSPQPNSSPFDRSSNSPRNYQQTISDSSLKMQRSADERLPSSPITPKTNRTLYSTRSYFT</sequence>
<feature type="region of interest" description="Disordered" evidence="1">
    <location>
        <begin position="1"/>
        <end position="63"/>
    </location>
</feature>